<evidence type="ECO:0000256" key="1">
    <source>
        <dbReference type="SAM" id="Phobius"/>
    </source>
</evidence>
<feature type="transmembrane region" description="Helical" evidence="1">
    <location>
        <begin position="151"/>
        <end position="171"/>
    </location>
</feature>
<dbReference type="AlphaFoldDB" id="X6MZ65"/>
<dbReference type="EMBL" id="ASPP01014403">
    <property type="protein sequence ID" value="ETO18784.1"/>
    <property type="molecule type" value="Genomic_DNA"/>
</dbReference>
<dbReference type="Proteomes" id="UP000023152">
    <property type="component" value="Unassembled WGS sequence"/>
</dbReference>
<organism evidence="2 3">
    <name type="scientific">Reticulomyxa filosa</name>
    <dbReference type="NCBI Taxonomy" id="46433"/>
    <lineage>
        <taxon>Eukaryota</taxon>
        <taxon>Sar</taxon>
        <taxon>Rhizaria</taxon>
        <taxon>Retaria</taxon>
        <taxon>Foraminifera</taxon>
        <taxon>Monothalamids</taxon>
        <taxon>Reticulomyxidae</taxon>
        <taxon>Reticulomyxa</taxon>
    </lineage>
</organism>
<feature type="transmembrane region" description="Helical" evidence="1">
    <location>
        <begin position="343"/>
        <end position="359"/>
    </location>
</feature>
<keyword evidence="3" id="KW-1185">Reference proteome</keyword>
<feature type="transmembrane region" description="Helical" evidence="1">
    <location>
        <begin position="207"/>
        <end position="227"/>
    </location>
</feature>
<name>X6MZ65_RETFI</name>
<feature type="transmembrane region" description="Helical" evidence="1">
    <location>
        <begin position="312"/>
        <end position="331"/>
    </location>
</feature>
<keyword evidence="1" id="KW-0472">Membrane</keyword>
<evidence type="ECO:0000313" key="3">
    <source>
        <dbReference type="Proteomes" id="UP000023152"/>
    </source>
</evidence>
<dbReference type="SUPFAM" id="SSF103473">
    <property type="entry name" value="MFS general substrate transporter"/>
    <property type="match status" value="1"/>
</dbReference>
<proteinExistence type="predicted"/>
<evidence type="ECO:0000313" key="2">
    <source>
        <dbReference type="EMBL" id="ETO18784.1"/>
    </source>
</evidence>
<feature type="transmembrane region" description="Helical" evidence="1">
    <location>
        <begin position="239"/>
        <end position="262"/>
    </location>
</feature>
<reference evidence="2 3" key="1">
    <citation type="journal article" date="2013" name="Curr. Biol.">
        <title>The Genome of the Foraminiferan Reticulomyxa filosa.</title>
        <authorList>
            <person name="Glockner G."/>
            <person name="Hulsmann N."/>
            <person name="Schleicher M."/>
            <person name="Noegel A.A."/>
            <person name="Eichinger L."/>
            <person name="Gallinger C."/>
            <person name="Pawlowski J."/>
            <person name="Sierra R."/>
            <person name="Euteneuer U."/>
            <person name="Pillet L."/>
            <person name="Moustafa A."/>
            <person name="Platzer M."/>
            <person name="Groth M."/>
            <person name="Szafranski K."/>
            <person name="Schliwa M."/>
        </authorList>
    </citation>
    <scope>NUCLEOTIDE SEQUENCE [LARGE SCALE GENOMIC DNA]</scope>
</reference>
<dbReference type="InterPro" id="IPR036259">
    <property type="entry name" value="MFS_trans_sf"/>
</dbReference>
<feature type="transmembrane region" description="Helical" evidence="1">
    <location>
        <begin position="274"/>
        <end position="292"/>
    </location>
</feature>
<accession>X6MZ65</accession>
<keyword evidence="1" id="KW-0812">Transmembrane</keyword>
<sequence length="360" mass="40175">ISTIISWFPDKPGFAVGLTTQKKKKKTHTKNVMNKFEGMASMGMGGGAFVAAPIVSRVMARNFKTPQMLDPALHDTITMDGKGQHFINGIQQVVQLHPGDLLTSGFSDHVVQSLQEGQWYLVGTGVFFLYQSGLKQRKRNKEEQEVRGRKVLFYLYVCAHFFIFFLFFFFLRCCLKKKSLRIGSTGKVTPQVAAAFTPEEAVRTPHFYLLWVCFFTCSTAGMGVLATAKTLISQSFATLLPSVVTSSFAVTYVMALSIANCSGRFGWGAISDKIGQFTTFTIFGLTGCALYATLPHWVNSMTENPSVFPLTIFYGSTLLLISFFGGNFSAMPAYEANLFGRKHVIDFIFYHLFFFLPLYI</sequence>
<gene>
    <name evidence="2" type="ORF">RFI_18462</name>
</gene>
<feature type="non-terminal residue" evidence="2">
    <location>
        <position position="1"/>
    </location>
</feature>
<keyword evidence="1" id="KW-1133">Transmembrane helix</keyword>
<protein>
    <submittedName>
        <fullName evidence="2">Uncharacterized protein</fullName>
    </submittedName>
</protein>
<dbReference type="OrthoDB" id="410267at2759"/>
<comment type="caution">
    <text evidence="2">The sequence shown here is derived from an EMBL/GenBank/DDBJ whole genome shotgun (WGS) entry which is preliminary data.</text>
</comment>